<protein>
    <submittedName>
        <fullName evidence="1">DNA repair protein</fullName>
    </submittedName>
</protein>
<evidence type="ECO:0000313" key="2">
    <source>
        <dbReference type="Proteomes" id="UP001497744"/>
    </source>
</evidence>
<dbReference type="Proteomes" id="UP001497744">
    <property type="component" value="Unassembled WGS sequence"/>
</dbReference>
<evidence type="ECO:0000313" key="1">
    <source>
        <dbReference type="EMBL" id="GIX62966.1"/>
    </source>
</evidence>
<reference evidence="1 2" key="1">
    <citation type="submission" date="2021-06" db="EMBL/GenBank/DDBJ databases">
        <title>Genome sequence of Babesia caballi.</title>
        <authorList>
            <person name="Yamagishi J."/>
            <person name="Kidaka T."/>
            <person name="Ochi A."/>
        </authorList>
    </citation>
    <scope>NUCLEOTIDE SEQUENCE [LARGE SCALE GENOMIC DNA]</scope>
    <source>
        <strain evidence="1">USDA-D6B2</strain>
    </source>
</reference>
<gene>
    <name evidence="1" type="ORF">BcabD6B2_24010</name>
</gene>
<proteinExistence type="predicted"/>
<accession>A0AAV4LV39</accession>
<organism evidence="1 2">
    <name type="scientific">Babesia caballi</name>
    <dbReference type="NCBI Taxonomy" id="5871"/>
    <lineage>
        <taxon>Eukaryota</taxon>
        <taxon>Sar</taxon>
        <taxon>Alveolata</taxon>
        <taxon>Apicomplexa</taxon>
        <taxon>Aconoidasida</taxon>
        <taxon>Piroplasmida</taxon>
        <taxon>Babesiidae</taxon>
        <taxon>Babesia</taxon>
    </lineage>
</organism>
<dbReference type="AlphaFoldDB" id="A0AAV4LV39"/>
<dbReference type="RefSeq" id="XP_067715035.1">
    <property type="nucleotide sequence ID" value="XM_067858934.1"/>
</dbReference>
<name>A0AAV4LV39_BABCB</name>
<dbReference type="GeneID" id="94194447"/>
<keyword evidence="2" id="KW-1185">Reference proteome</keyword>
<comment type="caution">
    <text evidence="1">The sequence shown here is derived from an EMBL/GenBank/DDBJ whole genome shotgun (WGS) entry which is preliminary data.</text>
</comment>
<dbReference type="EMBL" id="BPLF01000002">
    <property type="protein sequence ID" value="GIX62966.1"/>
    <property type="molecule type" value="Genomic_DNA"/>
</dbReference>
<sequence>MGVNGLIQFLEARFPAAIVATPSLEHFGGTRVFVDCAILLQRTLHAAATGVLARRRAAYARGGFPRQQPISAAASEAERQYIDARAIRREICNHAVKPLLRLNQQLRAVRSNGGVHATFVLGSSLTVRDLYIASRAGSQGRGTNVLDLRSPHLVPALRSFLEGKPVSRLYAAPSEKDVLAIAARLADAFARIEIRQPEIAQRCAEFCDRDDDHVLSDDTNAIAFGCVPPCPPSRPAGRPT</sequence>